<organism evidence="2 3">
    <name type="scientific">Turnera subulata</name>
    <dbReference type="NCBI Taxonomy" id="218843"/>
    <lineage>
        <taxon>Eukaryota</taxon>
        <taxon>Viridiplantae</taxon>
        <taxon>Streptophyta</taxon>
        <taxon>Embryophyta</taxon>
        <taxon>Tracheophyta</taxon>
        <taxon>Spermatophyta</taxon>
        <taxon>Magnoliopsida</taxon>
        <taxon>eudicotyledons</taxon>
        <taxon>Gunneridae</taxon>
        <taxon>Pentapetalae</taxon>
        <taxon>rosids</taxon>
        <taxon>fabids</taxon>
        <taxon>Malpighiales</taxon>
        <taxon>Passifloraceae</taxon>
        <taxon>Turnera</taxon>
    </lineage>
</organism>
<proteinExistence type="predicted"/>
<sequence>MKIYQTRIAVTDVRYTVFPNKGRDFVEIFRPHPHSQDLGDSVDSRGVKRKRLMSSATK</sequence>
<protein>
    <submittedName>
        <fullName evidence="2">Uncharacterized protein</fullName>
    </submittedName>
</protein>
<dbReference type="EMBL" id="JAKUCV010000516">
    <property type="protein sequence ID" value="KAJ4849706.1"/>
    <property type="molecule type" value="Genomic_DNA"/>
</dbReference>
<gene>
    <name evidence="2" type="ORF">Tsubulata_018987</name>
</gene>
<feature type="region of interest" description="Disordered" evidence="1">
    <location>
        <begin position="36"/>
        <end position="58"/>
    </location>
</feature>
<dbReference type="Proteomes" id="UP001141552">
    <property type="component" value="Unassembled WGS sequence"/>
</dbReference>
<accession>A0A9Q0JNU1</accession>
<evidence type="ECO:0000313" key="3">
    <source>
        <dbReference type="Proteomes" id="UP001141552"/>
    </source>
</evidence>
<reference evidence="2" key="2">
    <citation type="journal article" date="2023" name="Plants (Basel)">
        <title>Annotation of the Turnera subulata (Passifloraceae) Draft Genome Reveals the S-Locus Evolved after the Divergence of Turneroideae from Passifloroideae in a Stepwise Manner.</title>
        <authorList>
            <person name="Henning P.M."/>
            <person name="Roalson E.H."/>
            <person name="Mir W."/>
            <person name="McCubbin A.G."/>
            <person name="Shore J.S."/>
        </authorList>
    </citation>
    <scope>NUCLEOTIDE SEQUENCE</scope>
    <source>
        <strain evidence="2">F60SS</strain>
    </source>
</reference>
<comment type="caution">
    <text evidence="2">The sequence shown here is derived from an EMBL/GenBank/DDBJ whole genome shotgun (WGS) entry which is preliminary data.</text>
</comment>
<name>A0A9Q0JNU1_9ROSI</name>
<evidence type="ECO:0000313" key="2">
    <source>
        <dbReference type="EMBL" id="KAJ4849706.1"/>
    </source>
</evidence>
<feature type="compositionally biased region" description="Basic and acidic residues" evidence="1">
    <location>
        <begin position="36"/>
        <end position="46"/>
    </location>
</feature>
<evidence type="ECO:0000256" key="1">
    <source>
        <dbReference type="SAM" id="MobiDB-lite"/>
    </source>
</evidence>
<keyword evidence="3" id="KW-1185">Reference proteome</keyword>
<dbReference type="AlphaFoldDB" id="A0A9Q0JNU1"/>
<reference evidence="2" key="1">
    <citation type="submission" date="2022-02" db="EMBL/GenBank/DDBJ databases">
        <authorList>
            <person name="Henning P.M."/>
            <person name="McCubbin A.G."/>
            <person name="Shore J.S."/>
        </authorList>
    </citation>
    <scope>NUCLEOTIDE SEQUENCE</scope>
    <source>
        <strain evidence="2">F60SS</strain>
        <tissue evidence="2">Leaves</tissue>
    </source>
</reference>